<dbReference type="SUPFAM" id="SSF52540">
    <property type="entry name" value="P-loop containing nucleoside triphosphate hydrolases"/>
    <property type="match status" value="1"/>
</dbReference>
<feature type="transmembrane region" description="Helical" evidence="1">
    <location>
        <begin position="260"/>
        <end position="279"/>
    </location>
</feature>
<keyword evidence="1" id="KW-0812">Transmembrane</keyword>
<dbReference type="AlphaFoldDB" id="A0A0C9YT87"/>
<dbReference type="HOGENOM" id="CLU_023805_1_0_1"/>
<accession>A0A0C9YT87</accession>
<organism evidence="2 3">
    <name type="scientific">Pisolithus microcarpus 441</name>
    <dbReference type="NCBI Taxonomy" id="765257"/>
    <lineage>
        <taxon>Eukaryota</taxon>
        <taxon>Fungi</taxon>
        <taxon>Dikarya</taxon>
        <taxon>Basidiomycota</taxon>
        <taxon>Agaricomycotina</taxon>
        <taxon>Agaricomycetes</taxon>
        <taxon>Agaricomycetidae</taxon>
        <taxon>Boletales</taxon>
        <taxon>Sclerodermatineae</taxon>
        <taxon>Pisolithaceae</taxon>
        <taxon>Pisolithus</taxon>
    </lineage>
</organism>
<dbReference type="Gene3D" id="3.40.50.300">
    <property type="entry name" value="P-loop containing nucleotide triphosphate hydrolases"/>
    <property type="match status" value="1"/>
</dbReference>
<dbReference type="EMBL" id="KN833834">
    <property type="protein sequence ID" value="KIK17254.1"/>
    <property type="molecule type" value="Genomic_DNA"/>
</dbReference>
<name>A0A0C9YT87_9AGAM</name>
<reference evidence="2 3" key="1">
    <citation type="submission" date="2014-04" db="EMBL/GenBank/DDBJ databases">
        <authorList>
            <consortium name="DOE Joint Genome Institute"/>
            <person name="Kuo A."/>
            <person name="Kohler A."/>
            <person name="Costa M.D."/>
            <person name="Nagy L.G."/>
            <person name="Floudas D."/>
            <person name="Copeland A."/>
            <person name="Barry K.W."/>
            <person name="Cichocki N."/>
            <person name="Veneault-Fourrey C."/>
            <person name="LaButti K."/>
            <person name="Lindquist E.A."/>
            <person name="Lipzen A."/>
            <person name="Lundell T."/>
            <person name="Morin E."/>
            <person name="Murat C."/>
            <person name="Sun H."/>
            <person name="Tunlid A."/>
            <person name="Henrissat B."/>
            <person name="Grigoriev I.V."/>
            <person name="Hibbett D.S."/>
            <person name="Martin F."/>
            <person name="Nordberg H.P."/>
            <person name="Cantor M.N."/>
            <person name="Hua S.X."/>
        </authorList>
    </citation>
    <scope>NUCLEOTIDE SEQUENCE [LARGE SCALE GENOMIC DNA]</scope>
    <source>
        <strain evidence="2 3">441</strain>
    </source>
</reference>
<keyword evidence="1" id="KW-0472">Membrane</keyword>
<reference evidence="3" key="2">
    <citation type="submission" date="2015-01" db="EMBL/GenBank/DDBJ databases">
        <title>Evolutionary Origins and Diversification of the Mycorrhizal Mutualists.</title>
        <authorList>
            <consortium name="DOE Joint Genome Institute"/>
            <consortium name="Mycorrhizal Genomics Consortium"/>
            <person name="Kohler A."/>
            <person name="Kuo A."/>
            <person name="Nagy L.G."/>
            <person name="Floudas D."/>
            <person name="Copeland A."/>
            <person name="Barry K.W."/>
            <person name="Cichocki N."/>
            <person name="Veneault-Fourrey C."/>
            <person name="LaButti K."/>
            <person name="Lindquist E.A."/>
            <person name="Lipzen A."/>
            <person name="Lundell T."/>
            <person name="Morin E."/>
            <person name="Murat C."/>
            <person name="Riley R."/>
            <person name="Ohm R."/>
            <person name="Sun H."/>
            <person name="Tunlid A."/>
            <person name="Henrissat B."/>
            <person name="Grigoriev I.V."/>
            <person name="Hibbett D.S."/>
            <person name="Martin F."/>
        </authorList>
    </citation>
    <scope>NUCLEOTIDE SEQUENCE [LARGE SCALE GENOMIC DNA]</scope>
    <source>
        <strain evidence="3">441</strain>
    </source>
</reference>
<dbReference type="STRING" id="765257.A0A0C9YT87"/>
<dbReference type="InterPro" id="IPR027417">
    <property type="entry name" value="P-loop_NTPase"/>
</dbReference>
<dbReference type="CDD" id="cd00882">
    <property type="entry name" value="Ras_like_GTPase"/>
    <property type="match status" value="1"/>
</dbReference>
<sequence length="281" mass="31715">MGRENAGKTTILQRVCNTTDQPEIFNGKGKKVDAAVVQGSLTRGHHNIEDELVFQSSPGFVFHDSCGFESGSKEQFDLMKKFVRDRAKTIKLDERIHAIWFCIPLNESHRMVMAAERKFFDECDTGHVPVILLLTKADTLSLEAVEELMGQGMSVGEAMEGAGKVEEKMLQDCHERVKGWLNEKSFPPKDYLSLTGMQQEGAKCTQLLTCTANTLKEEGLQQLLISTQQSNLELCMEFAIMKPLKRCMKKQDYKIQPAHLAYSISIWFPFVSSGIIVLIRY</sequence>
<protein>
    <recommendedName>
        <fullName evidence="4">G domain-containing protein</fullName>
    </recommendedName>
</protein>
<keyword evidence="3" id="KW-1185">Reference proteome</keyword>
<evidence type="ECO:0000313" key="2">
    <source>
        <dbReference type="EMBL" id="KIK17254.1"/>
    </source>
</evidence>
<keyword evidence="1" id="KW-1133">Transmembrane helix</keyword>
<dbReference type="OrthoDB" id="59699at2759"/>
<evidence type="ECO:0000256" key="1">
    <source>
        <dbReference type="SAM" id="Phobius"/>
    </source>
</evidence>
<gene>
    <name evidence="2" type="ORF">PISMIDRAFT_685447</name>
</gene>
<proteinExistence type="predicted"/>
<dbReference type="Proteomes" id="UP000054018">
    <property type="component" value="Unassembled WGS sequence"/>
</dbReference>
<evidence type="ECO:0000313" key="3">
    <source>
        <dbReference type="Proteomes" id="UP000054018"/>
    </source>
</evidence>
<evidence type="ECO:0008006" key="4">
    <source>
        <dbReference type="Google" id="ProtNLM"/>
    </source>
</evidence>